<reference evidence="2 3" key="1">
    <citation type="submission" date="2024-09" db="EMBL/GenBank/DDBJ databases">
        <title>The Natural Products Discovery Center: Release of the First 8490 Sequenced Strains for Exploring Actinobacteria Biosynthetic Diversity.</title>
        <authorList>
            <person name="Kalkreuter E."/>
            <person name="Kautsar S.A."/>
            <person name="Yang D."/>
            <person name="Bader C.D."/>
            <person name="Teijaro C.N."/>
            <person name="Fluegel L."/>
            <person name="Davis C.M."/>
            <person name="Simpson J.R."/>
            <person name="Lauterbach L."/>
            <person name="Steele A.D."/>
            <person name="Gui C."/>
            <person name="Meng S."/>
            <person name="Li G."/>
            <person name="Viehrig K."/>
            <person name="Ye F."/>
            <person name="Su P."/>
            <person name="Kiefer A.F."/>
            <person name="Nichols A."/>
            <person name="Cepeda A.J."/>
            <person name="Yan W."/>
            <person name="Fan B."/>
            <person name="Jiang Y."/>
            <person name="Adhikari A."/>
            <person name="Zheng C.-J."/>
            <person name="Schuster L."/>
            <person name="Cowan T.M."/>
            <person name="Smanski M.J."/>
            <person name="Chevrette M.G."/>
            <person name="De Carvalho L.P.S."/>
            <person name="Shen B."/>
        </authorList>
    </citation>
    <scope>NUCLEOTIDE SEQUENCE [LARGE SCALE GENOMIC DNA]</scope>
    <source>
        <strain evidence="2 3">NPDC058584</strain>
    </source>
</reference>
<comment type="caution">
    <text evidence="2">The sequence shown here is derived from an EMBL/GenBank/DDBJ whole genome shotgun (WGS) entry which is preliminary data.</text>
</comment>
<evidence type="ECO:0000256" key="1">
    <source>
        <dbReference type="SAM" id="MobiDB-lite"/>
    </source>
</evidence>
<dbReference type="RefSeq" id="WP_070201631.1">
    <property type="nucleotide sequence ID" value="NZ_JBHXNM010000050.1"/>
</dbReference>
<gene>
    <name evidence="2" type="ORF">ACFWR3_24745</name>
</gene>
<feature type="region of interest" description="Disordered" evidence="1">
    <location>
        <begin position="1"/>
        <end position="22"/>
    </location>
</feature>
<feature type="region of interest" description="Disordered" evidence="1">
    <location>
        <begin position="180"/>
        <end position="210"/>
    </location>
</feature>
<organism evidence="2 3">
    <name type="scientific">Streptomyces bacillaris</name>
    <dbReference type="NCBI Taxonomy" id="68179"/>
    <lineage>
        <taxon>Bacteria</taxon>
        <taxon>Bacillati</taxon>
        <taxon>Actinomycetota</taxon>
        <taxon>Actinomycetes</taxon>
        <taxon>Kitasatosporales</taxon>
        <taxon>Streptomycetaceae</taxon>
        <taxon>Streptomyces</taxon>
    </lineage>
</organism>
<keyword evidence="3" id="KW-1185">Reference proteome</keyword>
<dbReference type="Proteomes" id="UP001598300">
    <property type="component" value="Unassembled WGS sequence"/>
</dbReference>
<evidence type="ECO:0000313" key="3">
    <source>
        <dbReference type="Proteomes" id="UP001598300"/>
    </source>
</evidence>
<accession>A0ABW6E363</accession>
<evidence type="ECO:0000313" key="2">
    <source>
        <dbReference type="EMBL" id="MFD3959273.1"/>
    </source>
</evidence>
<name>A0ABW6E363_9ACTN</name>
<feature type="compositionally biased region" description="Polar residues" evidence="1">
    <location>
        <begin position="1"/>
        <end position="11"/>
    </location>
</feature>
<protein>
    <submittedName>
        <fullName evidence="2">Uncharacterized protein</fullName>
    </submittedName>
</protein>
<dbReference type="EMBL" id="JBHXPM010000025">
    <property type="protein sequence ID" value="MFD3959273.1"/>
    <property type="molecule type" value="Genomic_DNA"/>
</dbReference>
<sequence length="210" mass="23448">MSPCTTHISTTPPAPRRPHDPSTGRRKCFICRVRLASDAGRLAHHCNCCGERLSTCRDTEGRYFAVCPNCPASREGSAASRDPLADLLRGDHEPDGWARMLASARTSFGDLVVGYLVQVFHKDWRHTYARLSLDAHRLDLRFAHRFEAAVSAPCEECSTGRLWTPVETVDDLLRVHLHGGKSGDAQPCDHPERRQRGVGPERTSTDHMRL</sequence>
<proteinExistence type="predicted"/>